<evidence type="ECO:0000313" key="3">
    <source>
        <dbReference type="Proteomes" id="UP001642409"/>
    </source>
</evidence>
<dbReference type="Proteomes" id="UP001642409">
    <property type="component" value="Unassembled WGS sequence"/>
</dbReference>
<proteinExistence type="predicted"/>
<evidence type="ECO:0000313" key="2">
    <source>
        <dbReference type="EMBL" id="CAL6045740.1"/>
    </source>
</evidence>
<evidence type="ECO:0000313" key="1">
    <source>
        <dbReference type="EMBL" id="CAI9964699.1"/>
    </source>
</evidence>
<reference evidence="1" key="1">
    <citation type="submission" date="2023-06" db="EMBL/GenBank/DDBJ databases">
        <authorList>
            <person name="Kurt Z."/>
        </authorList>
    </citation>
    <scope>NUCLEOTIDE SEQUENCE</scope>
</reference>
<dbReference type="EMBL" id="CAXDID020000165">
    <property type="protein sequence ID" value="CAL6045740.1"/>
    <property type="molecule type" value="Genomic_DNA"/>
</dbReference>
<dbReference type="EMBL" id="CATOUU010000981">
    <property type="protein sequence ID" value="CAI9964699.1"/>
    <property type="molecule type" value="Genomic_DNA"/>
</dbReference>
<comment type="caution">
    <text evidence="1">The sequence shown here is derived from an EMBL/GenBank/DDBJ whole genome shotgun (WGS) entry which is preliminary data.</text>
</comment>
<accession>A0AA86R2R6</accession>
<sequence length="277" mass="32447">MQENISFPLQESFTYYIKTYEPLQHIPTCYDIINTRSKVYVEYYDMMITRMEHYPNIQYVFLTKNTKDEMYAFLTRFPMFMSKVNVAVYTPEMQKVVKTVQIPFCFIINDQNNIVYKGAVSTENYAIIISHLNEGVKRQQVELVQYLQNEKPNLQNRQLGLVMSGLLQKPQLLKKRKFAGAAMYGYQNLSFSPEHKIKNRAFRSSLGVVRNGSFAVQSFDTLELGHSSVELVDKLDKLRLPNNQNENVDAKKRVEIVLSLPKLRKSQKNVDDWEEVW</sequence>
<organism evidence="1">
    <name type="scientific">Hexamita inflata</name>
    <dbReference type="NCBI Taxonomy" id="28002"/>
    <lineage>
        <taxon>Eukaryota</taxon>
        <taxon>Metamonada</taxon>
        <taxon>Diplomonadida</taxon>
        <taxon>Hexamitidae</taxon>
        <taxon>Hexamitinae</taxon>
        <taxon>Hexamita</taxon>
    </lineage>
</organism>
<dbReference type="AlphaFoldDB" id="A0AA86R2R6"/>
<name>A0AA86R2R6_9EUKA</name>
<protein>
    <submittedName>
        <fullName evidence="1">Uncharacterized protein</fullName>
    </submittedName>
</protein>
<keyword evidence="3" id="KW-1185">Reference proteome</keyword>
<gene>
    <name evidence="2" type="ORF">HINF_LOCUS41328</name>
    <name evidence="1" type="ORF">HINF_LOCUS52344</name>
</gene>
<reference evidence="2 3" key="2">
    <citation type="submission" date="2024-07" db="EMBL/GenBank/DDBJ databases">
        <authorList>
            <person name="Akdeniz Z."/>
        </authorList>
    </citation>
    <scope>NUCLEOTIDE SEQUENCE [LARGE SCALE GENOMIC DNA]</scope>
</reference>